<dbReference type="InterPro" id="IPR016024">
    <property type="entry name" value="ARM-type_fold"/>
</dbReference>
<gene>
    <name evidence="7" type="ORF">GCM10023189_13220</name>
</gene>
<feature type="signal peptide" evidence="5">
    <location>
        <begin position="1"/>
        <end position="31"/>
    </location>
</feature>
<dbReference type="InterPro" id="IPR011989">
    <property type="entry name" value="ARM-like"/>
</dbReference>
<comment type="caution">
    <text evidence="7">The sequence shown here is derived from an EMBL/GenBank/DDBJ whole genome shotgun (WGS) entry which is preliminary data.</text>
</comment>
<dbReference type="Gene3D" id="2.120.10.30">
    <property type="entry name" value="TolB, C-terminal domain"/>
    <property type="match status" value="1"/>
</dbReference>
<dbReference type="Proteomes" id="UP001501175">
    <property type="component" value="Unassembled WGS sequence"/>
</dbReference>
<dbReference type="SUPFAM" id="SSF46626">
    <property type="entry name" value="Cytochrome c"/>
    <property type="match status" value="1"/>
</dbReference>
<evidence type="ECO:0000256" key="1">
    <source>
        <dbReference type="ARBA" id="ARBA00022617"/>
    </source>
</evidence>
<sequence>MVSLKVCSIPLLLTGLVSTLLVTSSSRSVHTAQPTLPIKVPDGYTVEVAAGPGLVDYPMFATVDETGRMFVYESTGHVYKKTQDAFDNPQFRIKLLTDTNGDGVYDKSTIYADNVRFPQGGVFYKGSLYASSAPDLLKFTDTDNDGVADKQEVLLTGWALNVNANSLIGPFMGPDGWLYMTGALVGFDVTTKEGTRLKGETARIWRVRPDGSGLEWISAGGMNNPVELTFTESGEPIGTETYFTDPVAGQRDALVYWTEGGVYPKPNKKTDRDSLIRTGDLMPVVTKFSRVAPSGIGRYRHTALGGDFKDNLFSAQFNTHRILRHKLIREGASFRTEDQVFFSVDSEDSHPTDVLEDADGSLLVVETGGWFIQGCPLSQVSKPELKGSIYRVRRKDAPKVADPYGNQVNWAILEPAKAGGYLADARPFVTDRAVQRLVDLGPAAVATLTDLLRRSPSADARTRAVFALYRIGTAPALAAVRSALNDANVEVRVAAARAVGLAHDAQAVGRLRTMIGSDQPAARRQAATALGQIGDTQSIPALLAAAGKTDDRFVRHALIYSMITMNQPQPVAQALTNASPKVRVAALIALDQMPASTLQASQLTPFLTGIDKNLQRTALWVASRHPGWAGDMAAFLRSRFKGAPLTADEEQLFGEVLVSFSGNADMHRFMVEQTQGASKERKLFLLSAMARYSGEKLPPAWVEQLGRELVSAGDPPVQARALELVGLRNITSLSEPLRQVANDNQNAAPLRIGAIGALLKTQPAFSEPDFAYLYQQLSTGHDAPTRQQAATVLAQGKLSEPQLLKLAEEYLPKADAFILPRLVPLFRGGHSAPIGNALAATLAKSASLDSFSEENLKAVFAQYPAEVRPAVDQLMTKLHQVQGERLTRLQAMERQIAKGNLDRGRSLFFGKATCYTCHKLGSEGGKLGPDLTSIQRDRSAHDLLEAIVYPSVTFVREYETYRVKTKTGEYVGIIQEQSPAMVVLGTSPQTAVRLPRAEIVSMELQNTSLMPQGLDQLLTAQEMADLMAFLLAQDQDPKTDQVLLR</sequence>
<dbReference type="Gene3D" id="1.25.10.10">
    <property type="entry name" value="Leucine-rich Repeat Variant"/>
    <property type="match status" value="1"/>
</dbReference>
<dbReference type="InterPro" id="IPR011042">
    <property type="entry name" value="6-blade_b-propeller_TolB-like"/>
</dbReference>
<dbReference type="InterPro" id="IPR013427">
    <property type="entry name" value="Haem-bd_dom_put"/>
</dbReference>
<dbReference type="SUPFAM" id="SSF50952">
    <property type="entry name" value="Soluble quinoprotein glucose dehydrogenase"/>
    <property type="match status" value="1"/>
</dbReference>
<keyword evidence="3 4" id="KW-0408">Iron</keyword>
<evidence type="ECO:0000313" key="8">
    <source>
        <dbReference type="Proteomes" id="UP001501175"/>
    </source>
</evidence>
<dbReference type="PANTHER" id="PTHR33546">
    <property type="entry name" value="LARGE, MULTIFUNCTIONAL SECRETED PROTEIN-RELATED"/>
    <property type="match status" value="1"/>
</dbReference>
<dbReference type="InterPro" id="IPR055557">
    <property type="entry name" value="DUF7133"/>
</dbReference>
<dbReference type="Pfam" id="PF23500">
    <property type="entry name" value="DUF7133"/>
    <property type="match status" value="1"/>
</dbReference>
<evidence type="ECO:0000256" key="3">
    <source>
        <dbReference type="ARBA" id="ARBA00023004"/>
    </source>
</evidence>
<evidence type="ECO:0000256" key="5">
    <source>
        <dbReference type="SAM" id="SignalP"/>
    </source>
</evidence>
<dbReference type="SMART" id="SM00567">
    <property type="entry name" value="EZ_HEAT"/>
    <property type="match status" value="3"/>
</dbReference>
<dbReference type="PANTHER" id="PTHR33546:SF1">
    <property type="entry name" value="LARGE, MULTIFUNCTIONAL SECRETED PROTEIN"/>
    <property type="match status" value="1"/>
</dbReference>
<dbReference type="InterPro" id="IPR004155">
    <property type="entry name" value="PBS_lyase_HEAT"/>
</dbReference>
<dbReference type="NCBIfam" id="TIGR02604">
    <property type="entry name" value="Piru_Ver_Nterm"/>
    <property type="match status" value="1"/>
</dbReference>
<reference evidence="8" key="1">
    <citation type="journal article" date="2019" name="Int. J. Syst. Evol. Microbiol.">
        <title>The Global Catalogue of Microorganisms (GCM) 10K type strain sequencing project: providing services to taxonomists for standard genome sequencing and annotation.</title>
        <authorList>
            <consortium name="The Broad Institute Genomics Platform"/>
            <consortium name="The Broad Institute Genome Sequencing Center for Infectious Disease"/>
            <person name="Wu L."/>
            <person name="Ma J."/>
        </authorList>
    </citation>
    <scope>NUCLEOTIDE SEQUENCE [LARGE SCALE GENOMIC DNA]</scope>
    <source>
        <strain evidence="8">JCM 17927</strain>
    </source>
</reference>
<keyword evidence="5" id="KW-0732">Signal</keyword>
<keyword evidence="1 4" id="KW-0349">Heme</keyword>
<dbReference type="Gene3D" id="1.10.760.10">
    <property type="entry name" value="Cytochrome c-like domain"/>
    <property type="match status" value="1"/>
</dbReference>
<dbReference type="InterPro" id="IPR011041">
    <property type="entry name" value="Quinoprot_gluc/sorb_DH_b-prop"/>
</dbReference>
<protein>
    <recommendedName>
        <fullName evidence="6">Cytochrome c domain-containing protein</fullName>
    </recommendedName>
</protein>
<dbReference type="EMBL" id="BAABHD010000014">
    <property type="protein sequence ID" value="GAA4451322.1"/>
    <property type="molecule type" value="Genomic_DNA"/>
</dbReference>
<evidence type="ECO:0000313" key="7">
    <source>
        <dbReference type="EMBL" id="GAA4451322.1"/>
    </source>
</evidence>
<evidence type="ECO:0000256" key="2">
    <source>
        <dbReference type="ARBA" id="ARBA00022723"/>
    </source>
</evidence>
<accession>A0ABP8MKA6</accession>
<feature type="chain" id="PRO_5046691978" description="Cytochrome c domain-containing protein" evidence="5">
    <location>
        <begin position="32"/>
        <end position="1045"/>
    </location>
</feature>
<evidence type="ECO:0000256" key="4">
    <source>
        <dbReference type="PROSITE-ProRule" id="PRU00433"/>
    </source>
</evidence>
<proteinExistence type="predicted"/>
<keyword evidence="2 4" id="KW-0479">Metal-binding</keyword>
<dbReference type="InterPro" id="IPR009056">
    <property type="entry name" value="Cyt_c-like_dom"/>
</dbReference>
<dbReference type="RefSeq" id="WP_345241810.1">
    <property type="nucleotide sequence ID" value="NZ_BAABHD010000014.1"/>
</dbReference>
<feature type="domain" description="Cytochrome c" evidence="6">
    <location>
        <begin position="899"/>
        <end position="1034"/>
    </location>
</feature>
<dbReference type="InterPro" id="IPR013428">
    <property type="entry name" value="Membrane-bound_put_N"/>
</dbReference>
<dbReference type="PROSITE" id="PS51007">
    <property type="entry name" value="CYTC"/>
    <property type="match status" value="1"/>
</dbReference>
<keyword evidence="8" id="KW-1185">Reference proteome</keyword>
<evidence type="ECO:0000259" key="6">
    <source>
        <dbReference type="PROSITE" id="PS51007"/>
    </source>
</evidence>
<dbReference type="InterPro" id="IPR036909">
    <property type="entry name" value="Cyt_c-like_dom_sf"/>
</dbReference>
<dbReference type="Pfam" id="PF13646">
    <property type="entry name" value="HEAT_2"/>
    <property type="match status" value="1"/>
</dbReference>
<dbReference type="NCBIfam" id="TIGR02603">
    <property type="entry name" value="CxxCH_TIGR02603"/>
    <property type="match status" value="1"/>
</dbReference>
<dbReference type="SUPFAM" id="SSF48371">
    <property type="entry name" value="ARM repeat"/>
    <property type="match status" value="1"/>
</dbReference>
<organism evidence="7 8">
    <name type="scientific">Nibrella saemangeumensis</name>
    <dbReference type="NCBI Taxonomy" id="1084526"/>
    <lineage>
        <taxon>Bacteria</taxon>
        <taxon>Pseudomonadati</taxon>
        <taxon>Bacteroidota</taxon>
        <taxon>Cytophagia</taxon>
        <taxon>Cytophagales</taxon>
        <taxon>Spirosomataceae</taxon>
        <taxon>Nibrella</taxon>
    </lineage>
</organism>
<name>A0ABP8MKA6_9BACT</name>